<dbReference type="SUPFAM" id="SSF52540">
    <property type="entry name" value="P-loop containing nucleoside triphosphate hydrolases"/>
    <property type="match status" value="1"/>
</dbReference>
<dbReference type="GO" id="GO:0004519">
    <property type="term" value="F:endonuclease activity"/>
    <property type="evidence" value="ECO:0007669"/>
    <property type="project" value="UniProtKB-KW"/>
</dbReference>
<dbReference type="Gene3D" id="3.40.50.300">
    <property type="entry name" value="P-loop containing nucleotide triphosphate hydrolases"/>
    <property type="match status" value="2"/>
</dbReference>
<keyword evidence="3" id="KW-0255">Endonuclease</keyword>
<dbReference type="AlphaFoldDB" id="A0A1M5GTZ2"/>
<dbReference type="PANTHER" id="PTHR43581">
    <property type="entry name" value="ATP/GTP PHOSPHATASE"/>
    <property type="match status" value="1"/>
</dbReference>
<organism evidence="3 4">
    <name type="scientific">Mariniphaga anaerophila</name>
    <dbReference type="NCBI Taxonomy" id="1484053"/>
    <lineage>
        <taxon>Bacteria</taxon>
        <taxon>Pseudomonadati</taxon>
        <taxon>Bacteroidota</taxon>
        <taxon>Bacteroidia</taxon>
        <taxon>Marinilabiliales</taxon>
        <taxon>Prolixibacteraceae</taxon>
        <taxon>Mariniphaga</taxon>
    </lineage>
</organism>
<feature type="domain" description="Endonuclease GajA/Old nuclease/RecF-like AAA" evidence="1">
    <location>
        <begin position="1"/>
        <end position="129"/>
    </location>
</feature>
<proteinExistence type="predicted"/>
<dbReference type="InterPro" id="IPR027417">
    <property type="entry name" value="P-loop_NTPase"/>
</dbReference>
<dbReference type="Pfam" id="PF13175">
    <property type="entry name" value="AAA_15"/>
    <property type="match status" value="1"/>
</dbReference>
<dbReference type="InterPro" id="IPR041685">
    <property type="entry name" value="AAA_GajA/Old/RecF-like"/>
</dbReference>
<sequence length="578" mass="66555">MIKKLTIENYRGYSKHEIEFRDLSIVVGKNNAGKTTLIEALRLVSLVTKRYKTAPFRYVPPWLKIPRTNTGVSPSLARIDFSYKNIFHSYGDPPAIITAEFNNKTKIVIYFAGEKQFHAVLFDENRNVCKKDKIKKLDLPELNILPQIGPLILDEKVLLADYVKQNLDSPTSSRHFRNQLGCFPSYYPKFKEIVETTWDGIRLLEYNPGDRFSELNPYLLIQEGIFTTEIGLMGHGLQMWLQTLWFLARCNSNSTVILDEPDVYMHADLQRKLIRYLKNEYSQVIVATHSVEIMSEVEPENILIIDKKKEKSVFASDFNAVQKVLLNMGSIHNVALARLWSANKLLIVEGKDIDILKRIQNTIFKNSPEPLDAIPHLSIGGWGGWNRAVGSKLMLKNAGEENIIIYCIFDSDYHTEDEIKDRIDEAQKHGINLKIWKRKEIENYLIEPHAIKRILERESKKVVDLDEIKNAIDSIAESLKEDYLDLLTDKIHINARRTGNFLEPSTARKKAQKELEDSWTDKFAIVSGKSLIKKISNWTNNNYNVSLNSNKLAQELTISEIPTELQNVIINIENKKRI</sequence>
<gene>
    <name evidence="3" type="ORF">SAMN05444274_1351</name>
</gene>
<dbReference type="GO" id="GO:0016887">
    <property type="term" value="F:ATP hydrolysis activity"/>
    <property type="evidence" value="ECO:0007669"/>
    <property type="project" value="InterPro"/>
</dbReference>
<dbReference type="Pfam" id="PF13304">
    <property type="entry name" value="AAA_21"/>
    <property type="match status" value="1"/>
</dbReference>
<feature type="domain" description="ATPase AAA-type core" evidence="2">
    <location>
        <begin position="174"/>
        <end position="295"/>
    </location>
</feature>
<evidence type="ECO:0000259" key="1">
    <source>
        <dbReference type="Pfam" id="PF13175"/>
    </source>
</evidence>
<reference evidence="3 4" key="1">
    <citation type="submission" date="2016-11" db="EMBL/GenBank/DDBJ databases">
        <authorList>
            <person name="Jaros S."/>
            <person name="Januszkiewicz K."/>
            <person name="Wedrychowicz H."/>
        </authorList>
    </citation>
    <scope>NUCLEOTIDE SEQUENCE [LARGE SCALE GENOMIC DNA]</scope>
    <source>
        <strain evidence="3 4">DSM 26910</strain>
    </source>
</reference>
<accession>A0A1M5GTZ2</accession>
<dbReference type="Proteomes" id="UP000184164">
    <property type="component" value="Unassembled WGS sequence"/>
</dbReference>
<keyword evidence="4" id="KW-1185">Reference proteome</keyword>
<dbReference type="RefSeq" id="WP_073003675.1">
    <property type="nucleotide sequence ID" value="NZ_FQUM01000035.1"/>
</dbReference>
<evidence type="ECO:0000259" key="2">
    <source>
        <dbReference type="Pfam" id="PF13304"/>
    </source>
</evidence>
<keyword evidence="3" id="KW-0540">Nuclease</keyword>
<evidence type="ECO:0000313" key="3">
    <source>
        <dbReference type="EMBL" id="SHG07206.1"/>
    </source>
</evidence>
<dbReference type="EMBL" id="FQUM01000035">
    <property type="protein sequence ID" value="SHG07206.1"/>
    <property type="molecule type" value="Genomic_DNA"/>
</dbReference>
<keyword evidence="3" id="KW-0378">Hydrolase</keyword>
<protein>
    <submittedName>
        <fullName evidence="3">Predicted ATP-dependent endonuclease of the OLD family, contains P-loop ATPase and TOPRIM domains</fullName>
    </submittedName>
</protein>
<dbReference type="InterPro" id="IPR051396">
    <property type="entry name" value="Bact_Antivir_Def_Nuclease"/>
</dbReference>
<name>A0A1M5GTZ2_9BACT</name>
<evidence type="ECO:0000313" key="4">
    <source>
        <dbReference type="Proteomes" id="UP000184164"/>
    </source>
</evidence>
<dbReference type="PANTHER" id="PTHR43581:SF4">
    <property type="entry name" value="ATP_GTP PHOSPHATASE"/>
    <property type="match status" value="1"/>
</dbReference>
<dbReference type="GO" id="GO:0005524">
    <property type="term" value="F:ATP binding"/>
    <property type="evidence" value="ECO:0007669"/>
    <property type="project" value="InterPro"/>
</dbReference>
<dbReference type="InterPro" id="IPR003959">
    <property type="entry name" value="ATPase_AAA_core"/>
</dbReference>
<dbReference type="STRING" id="1484053.SAMN05444274_1351"/>